<dbReference type="EMBL" id="NCKW01000016">
    <property type="protein sequence ID" value="POM81800.1"/>
    <property type="molecule type" value="Genomic_DNA"/>
</dbReference>
<comment type="caution">
    <text evidence="1">The sequence shown here is derived from an EMBL/GenBank/DDBJ whole genome shotgun (WGS) entry which is preliminary data.</text>
</comment>
<reference evidence="1 2" key="1">
    <citation type="journal article" date="2017" name="Genome Biol. Evol.">
        <title>Phytophthora megakarya and P. palmivora, closely related causal agents of cacao black pod rot, underwent increases in genome sizes and gene numbers by different mechanisms.</title>
        <authorList>
            <person name="Ali S.S."/>
            <person name="Shao J."/>
            <person name="Lary D.J."/>
            <person name="Kronmiller B."/>
            <person name="Shen D."/>
            <person name="Strem M.D."/>
            <person name="Amoako-Attah I."/>
            <person name="Akrofi A.Y."/>
            <person name="Begoude B.A."/>
            <person name="Ten Hoopen G.M."/>
            <person name="Coulibaly K."/>
            <person name="Kebe B.I."/>
            <person name="Melnick R.L."/>
            <person name="Guiltinan M.J."/>
            <person name="Tyler B.M."/>
            <person name="Meinhardt L.W."/>
            <person name="Bailey B.A."/>
        </authorList>
    </citation>
    <scope>NUCLEOTIDE SEQUENCE [LARGE SCALE GENOMIC DNA]</scope>
    <source>
        <strain evidence="2">sbr112.9</strain>
    </source>
</reference>
<dbReference type="AlphaFoldDB" id="A0A2P4YVG8"/>
<keyword evidence="2" id="KW-1185">Reference proteome</keyword>
<accession>A0A2P4YVG8</accession>
<dbReference type="PANTHER" id="PTHR46599:SF3">
    <property type="entry name" value="PIGGYBAC TRANSPOSABLE ELEMENT-DERIVED PROTEIN 4"/>
    <property type="match status" value="1"/>
</dbReference>
<organism evidence="1 2">
    <name type="scientific">Phytophthora palmivora</name>
    <dbReference type="NCBI Taxonomy" id="4796"/>
    <lineage>
        <taxon>Eukaryota</taxon>
        <taxon>Sar</taxon>
        <taxon>Stramenopiles</taxon>
        <taxon>Oomycota</taxon>
        <taxon>Peronosporomycetes</taxon>
        <taxon>Peronosporales</taxon>
        <taxon>Peronosporaceae</taxon>
        <taxon>Phytophthora</taxon>
    </lineage>
</organism>
<sequence>MLMVCDSKTAYCHRFDVYVGARDTDDTFPQPVDNTTGAAAVVRNLGILVDENTRGFRLVVIDHFYSSVALALQLLSMSACVIGTTVAIRVKTDKWLSNVSLARGVLREAVLRLPVALWSPPGLLATGGIASSFIT</sequence>
<evidence type="ECO:0000313" key="2">
    <source>
        <dbReference type="Proteomes" id="UP000237271"/>
    </source>
</evidence>
<evidence type="ECO:0000313" key="1">
    <source>
        <dbReference type="EMBL" id="POM81800.1"/>
    </source>
</evidence>
<dbReference type="Proteomes" id="UP000237271">
    <property type="component" value="Unassembled WGS sequence"/>
</dbReference>
<protein>
    <recommendedName>
        <fullName evidence="3">PiggyBac transposable element-derived protein domain-containing protein</fullName>
    </recommendedName>
</protein>
<proteinExistence type="predicted"/>
<gene>
    <name evidence="1" type="ORF">PHPALM_184</name>
</gene>
<dbReference type="PANTHER" id="PTHR46599">
    <property type="entry name" value="PIGGYBAC TRANSPOSABLE ELEMENT-DERIVED PROTEIN 4"/>
    <property type="match status" value="1"/>
</dbReference>
<name>A0A2P4YVG8_9STRA</name>
<evidence type="ECO:0008006" key="3">
    <source>
        <dbReference type="Google" id="ProtNLM"/>
    </source>
</evidence>